<dbReference type="EMBL" id="CP013970">
    <property type="protein sequence ID" value="AXF77022.1"/>
    <property type="molecule type" value="Genomic_DNA"/>
</dbReference>
<sequence>MTSRRKDKGKRLSVLTDAEKFALYGLPDFDEGQQLEYLSLTTEELALATSRPGILAQIYCILQTGYFKAKHAFFHFSPKDVESDFDFGVL</sequence>
<feature type="domain" description="DUF4158" evidence="1">
    <location>
        <begin position="15"/>
        <end position="81"/>
    </location>
</feature>
<organism evidence="2 3">
    <name type="scientific">Erwinia tracheiphila</name>
    <dbReference type="NCBI Taxonomy" id="65700"/>
    <lineage>
        <taxon>Bacteria</taxon>
        <taxon>Pseudomonadati</taxon>
        <taxon>Pseudomonadota</taxon>
        <taxon>Gammaproteobacteria</taxon>
        <taxon>Enterobacterales</taxon>
        <taxon>Erwiniaceae</taxon>
        <taxon>Erwinia</taxon>
    </lineage>
</organism>
<name>A0A345CUA5_9GAMM</name>
<dbReference type="Pfam" id="PF13700">
    <property type="entry name" value="DUF4158"/>
    <property type="match status" value="1"/>
</dbReference>
<evidence type="ECO:0000313" key="3">
    <source>
        <dbReference type="Proteomes" id="UP000264980"/>
    </source>
</evidence>
<accession>A0A345CUA5</accession>
<reference evidence="2 3" key="1">
    <citation type="submission" date="2016-01" db="EMBL/GenBank/DDBJ databases">
        <authorList>
            <person name="Oliw E.H."/>
        </authorList>
    </citation>
    <scope>NUCLEOTIDE SEQUENCE [LARGE SCALE GENOMIC DNA]</scope>
    <source>
        <strain evidence="2 3">MDcuke</strain>
    </source>
</reference>
<dbReference type="Proteomes" id="UP000264980">
    <property type="component" value="Chromosome"/>
</dbReference>
<protein>
    <submittedName>
        <fullName evidence="2">DUF4158 domain-containing protein</fullName>
    </submittedName>
</protein>
<evidence type="ECO:0000313" key="2">
    <source>
        <dbReference type="EMBL" id="AXF77022.1"/>
    </source>
</evidence>
<dbReference type="InterPro" id="IPR025296">
    <property type="entry name" value="DUF4158"/>
</dbReference>
<evidence type="ECO:0000259" key="1">
    <source>
        <dbReference type="Pfam" id="PF13700"/>
    </source>
</evidence>
<gene>
    <name evidence="2" type="ORF">AV903_14890</name>
</gene>
<proteinExistence type="predicted"/>
<dbReference type="AlphaFoldDB" id="A0A345CUA5"/>